<dbReference type="AlphaFoldDB" id="A0A7Y0LBY8"/>
<reference evidence="2 3" key="1">
    <citation type="submission" date="2020-04" db="EMBL/GenBank/DDBJ databases">
        <title>Thalassotalea sp. M1531, isolated from the surface of marine red alga.</title>
        <authorList>
            <person name="Pang L."/>
            <person name="Lu D.-C."/>
        </authorList>
    </citation>
    <scope>NUCLEOTIDE SEQUENCE [LARGE SCALE GENOMIC DNA]</scope>
    <source>
        <strain evidence="2 3">M1531</strain>
    </source>
</reference>
<dbReference type="EMBL" id="JABBXH010000002">
    <property type="protein sequence ID" value="NMP31492.1"/>
    <property type="molecule type" value="Genomic_DNA"/>
</dbReference>
<dbReference type="Proteomes" id="UP000568664">
    <property type="component" value="Unassembled WGS sequence"/>
</dbReference>
<dbReference type="InterPro" id="IPR045494">
    <property type="entry name" value="DUF6436"/>
</dbReference>
<keyword evidence="3" id="KW-1185">Reference proteome</keyword>
<comment type="caution">
    <text evidence="2">The sequence shown here is derived from an EMBL/GenBank/DDBJ whole genome shotgun (WGS) entry which is preliminary data.</text>
</comment>
<organism evidence="2 3">
    <name type="scientific">Thalassotalea algicola</name>
    <dbReference type="NCBI Taxonomy" id="2716224"/>
    <lineage>
        <taxon>Bacteria</taxon>
        <taxon>Pseudomonadati</taxon>
        <taxon>Pseudomonadota</taxon>
        <taxon>Gammaproteobacteria</taxon>
        <taxon>Alteromonadales</taxon>
        <taxon>Colwelliaceae</taxon>
        <taxon>Thalassotalea</taxon>
    </lineage>
</organism>
<proteinExistence type="predicted"/>
<sequence>MHGLNKPTHLKRHWVIAVSWLLFTFAAFAVVISEQLVAFDPHKKLENPDLSSAAKLFSRYLDGGKSQISEKTVIIHFSQEECRCSQFSEKHIATINSIAANNQYEIAEVKLNKGDQPLLIPATPSVAILEEGNLVYFGPYGQGIACSKTNGFAQTVLNNLEKGFAANIIVDKAKGCYCHT</sequence>
<name>A0A7Y0LBY8_9GAMM</name>
<feature type="domain" description="DUF6436" evidence="1">
    <location>
        <begin position="67"/>
        <end position="180"/>
    </location>
</feature>
<dbReference type="RefSeq" id="WP_169074801.1">
    <property type="nucleotide sequence ID" value="NZ_JABBXH010000002.1"/>
</dbReference>
<evidence type="ECO:0000313" key="2">
    <source>
        <dbReference type="EMBL" id="NMP31492.1"/>
    </source>
</evidence>
<dbReference type="Pfam" id="PF20029">
    <property type="entry name" value="DUF6436"/>
    <property type="match status" value="1"/>
</dbReference>
<evidence type="ECO:0000313" key="3">
    <source>
        <dbReference type="Proteomes" id="UP000568664"/>
    </source>
</evidence>
<protein>
    <recommendedName>
        <fullName evidence="1">DUF6436 domain-containing protein</fullName>
    </recommendedName>
</protein>
<evidence type="ECO:0000259" key="1">
    <source>
        <dbReference type="Pfam" id="PF20029"/>
    </source>
</evidence>
<gene>
    <name evidence="2" type="ORF">HII17_07955</name>
</gene>
<accession>A0A7Y0LBY8</accession>